<evidence type="ECO:0000313" key="2">
    <source>
        <dbReference type="Ensembl" id="ENSGALP00010039224.1"/>
    </source>
</evidence>
<gene>
    <name evidence="2" type="primary">MRPL55</name>
</gene>
<dbReference type="PANTHER" id="PTHR34095">
    <property type="entry name" value="39S RIBOSOMAL PROTEIN L55, MITOCHONDRIAL"/>
    <property type="match status" value="1"/>
</dbReference>
<dbReference type="Ensembl" id="ENSGALT00010063543.1">
    <property type="protein sequence ID" value="ENSGALP00010039224.1"/>
    <property type="gene ID" value="ENSGALG00010026064.1"/>
</dbReference>
<keyword evidence="1" id="KW-0732">Signal</keyword>
<evidence type="ECO:0000256" key="1">
    <source>
        <dbReference type="SAM" id="SignalP"/>
    </source>
</evidence>
<dbReference type="GO" id="GO:0003735">
    <property type="term" value="F:structural constituent of ribosome"/>
    <property type="evidence" value="ECO:0007669"/>
    <property type="project" value="InterPro"/>
</dbReference>
<sequence>MMGILILQLGMSQHCALPPLKPTVPCVHLEPCVTSRDREGVCSSCLCCQTSPGVVHLDGVRMRFMAVSHRLPTELVMPHPCSHWSALQPRCLHTACGHRNSNRTSVTHLRRQVYGRLYPLLLVRTDGSTIHIRYKEPKRILMLPVDSSTLPEAERKARLRRQFPSKLRAKQEEALEELDLEKYKKFWKK</sequence>
<feature type="chain" id="PRO_5036498493" evidence="1">
    <location>
        <begin position="17"/>
        <end position="189"/>
    </location>
</feature>
<reference evidence="2" key="1">
    <citation type="submission" date="2020-11" db="EMBL/GenBank/DDBJ databases">
        <title>Gallus gallus (Chicken) genome, bGalGal1, GRCg7b, maternal haplotype autosomes + Z &amp; W.</title>
        <authorList>
            <person name="Warren W."/>
            <person name="Formenti G."/>
            <person name="Fedrigo O."/>
            <person name="Haase B."/>
            <person name="Mountcastle J."/>
            <person name="Balacco J."/>
            <person name="Tracey A."/>
            <person name="Schneider V."/>
            <person name="Okimoto R."/>
            <person name="Cheng H."/>
            <person name="Hawken R."/>
            <person name="Howe K."/>
            <person name="Jarvis E.D."/>
        </authorList>
    </citation>
    <scope>NUCLEOTIDE SEQUENCE [LARGE SCALE GENOMIC DNA]</scope>
    <source>
        <strain evidence="2">Broiler</strain>
    </source>
</reference>
<dbReference type="Proteomes" id="UP000000539">
    <property type="component" value="Chromosome 2"/>
</dbReference>
<keyword evidence="4" id="KW-1267">Proteomics identification</keyword>
<accession>A0A8V1A7N2</accession>
<dbReference type="InterPro" id="IPR018615">
    <property type="entry name" value="Ribosomal_mL55"/>
</dbReference>
<dbReference type="GO" id="GO:0005762">
    <property type="term" value="C:mitochondrial large ribosomal subunit"/>
    <property type="evidence" value="ECO:0007669"/>
    <property type="project" value="InterPro"/>
</dbReference>
<evidence type="ECO:0000313" key="3">
    <source>
        <dbReference type="Proteomes" id="UP000000539"/>
    </source>
</evidence>
<dbReference type="AlphaFoldDB" id="A0A8V1A7N2"/>
<name>A0A8V1A7N2_CHICK</name>
<dbReference type="InterPro" id="IPR044884">
    <property type="entry name" value="Ribosomal_mL55_sf"/>
</dbReference>
<protein>
    <submittedName>
        <fullName evidence="2">Mitochondrial ribosomal protein L55</fullName>
    </submittedName>
</protein>
<dbReference type="GeneTree" id="ENSGT00940000165232"/>
<keyword evidence="3" id="KW-1185">Reference proteome</keyword>
<dbReference type="Pfam" id="PF09776">
    <property type="entry name" value="Mitoc_L55"/>
    <property type="match status" value="1"/>
</dbReference>
<dbReference type="Gene3D" id="6.20.130.20">
    <property type="entry name" value="Mitochondrial ribosomal protein L55"/>
    <property type="match status" value="1"/>
</dbReference>
<organism evidence="2 3">
    <name type="scientific">Gallus gallus</name>
    <name type="common">Chicken</name>
    <dbReference type="NCBI Taxonomy" id="9031"/>
    <lineage>
        <taxon>Eukaryota</taxon>
        <taxon>Metazoa</taxon>
        <taxon>Chordata</taxon>
        <taxon>Craniata</taxon>
        <taxon>Vertebrata</taxon>
        <taxon>Euteleostomi</taxon>
        <taxon>Archelosauria</taxon>
        <taxon>Archosauria</taxon>
        <taxon>Dinosauria</taxon>
        <taxon>Saurischia</taxon>
        <taxon>Theropoda</taxon>
        <taxon>Coelurosauria</taxon>
        <taxon>Aves</taxon>
        <taxon>Neognathae</taxon>
        <taxon>Galloanserae</taxon>
        <taxon>Galliformes</taxon>
        <taxon>Phasianidae</taxon>
        <taxon>Phasianinae</taxon>
        <taxon>Gallus</taxon>
    </lineage>
</organism>
<evidence type="ECO:0007829" key="4">
    <source>
        <dbReference type="PeptideAtlas" id="A0A8V1A7N2"/>
    </source>
</evidence>
<reference evidence="2" key="2">
    <citation type="submission" date="2025-08" db="UniProtKB">
        <authorList>
            <consortium name="Ensembl"/>
        </authorList>
    </citation>
    <scope>IDENTIFICATION</scope>
    <source>
        <strain evidence="2">broiler</strain>
    </source>
</reference>
<dbReference type="PANTHER" id="PTHR34095:SF1">
    <property type="entry name" value="LARGE RIBOSOMAL SUBUNIT PROTEIN ML55"/>
    <property type="match status" value="1"/>
</dbReference>
<feature type="signal peptide" evidence="1">
    <location>
        <begin position="1"/>
        <end position="16"/>
    </location>
</feature>
<proteinExistence type="evidence at protein level"/>
<dbReference type="OrthoDB" id="9986315at2759"/>
<reference evidence="2" key="3">
    <citation type="submission" date="2025-09" db="UniProtKB">
        <authorList>
            <consortium name="Ensembl"/>
        </authorList>
    </citation>
    <scope>IDENTIFICATION</scope>
    <source>
        <strain evidence="2">broiler</strain>
    </source>
</reference>